<dbReference type="InterPro" id="IPR001030">
    <property type="entry name" value="Acoase/IPM_deHydtase_lsu_aba"/>
</dbReference>
<dbReference type="GO" id="GO:0006099">
    <property type="term" value="P:tricarboxylic acid cycle"/>
    <property type="evidence" value="ECO:0007669"/>
    <property type="project" value="UniProtKB-UniPathway"/>
</dbReference>
<evidence type="ECO:0000256" key="4">
    <source>
        <dbReference type="ARBA" id="ARBA00012926"/>
    </source>
</evidence>
<evidence type="ECO:0000256" key="5">
    <source>
        <dbReference type="ARBA" id="ARBA00019378"/>
    </source>
</evidence>
<evidence type="ECO:0000256" key="7">
    <source>
        <dbReference type="ARBA" id="ARBA00022723"/>
    </source>
</evidence>
<comment type="caution">
    <text evidence="15">The sequence shown here is derived from an EMBL/GenBank/DDBJ whole genome shotgun (WGS) entry which is preliminary data.</text>
</comment>
<dbReference type="PRINTS" id="PR00415">
    <property type="entry name" value="ACONITASE"/>
</dbReference>
<keyword evidence="16" id="KW-1185">Reference proteome</keyword>
<organism evidence="15 16">
    <name type="scientific">Primorskyibacter sedentarius</name>
    <dbReference type="NCBI Taxonomy" id="745311"/>
    <lineage>
        <taxon>Bacteria</taxon>
        <taxon>Pseudomonadati</taxon>
        <taxon>Pseudomonadota</taxon>
        <taxon>Alphaproteobacteria</taxon>
        <taxon>Rhodobacterales</taxon>
        <taxon>Roseobacteraceae</taxon>
        <taxon>Primorskyibacter</taxon>
    </lineage>
</organism>
<dbReference type="GO" id="GO:0051539">
    <property type="term" value="F:4 iron, 4 sulfur cluster binding"/>
    <property type="evidence" value="ECO:0007669"/>
    <property type="project" value="UniProtKB-KW"/>
</dbReference>
<dbReference type="Pfam" id="PF00694">
    <property type="entry name" value="Aconitase_C"/>
    <property type="match status" value="1"/>
</dbReference>
<dbReference type="InterPro" id="IPR036008">
    <property type="entry name" value="Aconitase_4Fe-4S_dom"/>
</dbReference>
<reference evidence="15 16" key="1">
    <citation type="submission" date="2019-03" db="EMBL/GenBank/DDBJ databases">
        <title>Genomic Encyclopedia of Type Strains, Phase IV (KMG-IV): sequencing the most valuable type-strain genomes for metagenomic binning, comparative biology and taxonomic classification.</title>
        <authorList>
            <person name="Goeker M."/>
        </authorList>
    </citation>
    <scope>NUCLEOTIDE SEQUENCE [LARGE SCALE GENOMIC DNA]</scope>
    <source>
        <strain evidence="15 16">DSM 104836</strain>
    </source>
</reference>
<dbReference type="AlphaFoldDB" id="A0A4R3J2A7"/>
<evidence type="ECO:0000256" key="3">
    <source>
        <dbReference type="ARBA" id="ARBA00007185"/>
    </source>
</evidence>
<dbReference type="NCBIfam" id="NF006757">
    <property type="entry name" value="PRK09277.1"/>
    <property type="match status" value="1"/>
</dbReference>
<dbReference type="EMBL" id="SLZU01000017">
    <property type="protein sequence ID" value="TCS59928.1"/>
    <property type="molecule type" value="Genomic_DNA"/>
</dbReference>
<evidence type="ECO:0000256" key="11">
    <source>
        <dbReference type="ARBA" id="ARBA00031081"/>
    </source>
</evidence>
<comment type="similarity">
    <text evidence="3">Belongs to the aconitase/IPM isomerase family.</text>
</comment>
<dbReference type="InterPro" id="IPR006249">
    <property type="entry name" value="Aconitase/IRP2"/>
</dbReference>
<feature type="domain" description="Aconitase A/isopropylmalate dehydratase small subunit swivel" evidence="14">
    <location>
        <begin position="614"/>
        <end position="737"/>
    </location>
</feature>
<evidence type="ECO:0000256" key="9">
    <source>
        <dbReference type="ARBA" id="ARBA00023014"/>
    </source>
</evidence>
<proteinExistence type="inferred from homology"/>
<evidence type="ECO:0000256" key="6">
    <source>
        <dbReference type="ARBA" id="ARBA00022485"/>
    </source>
</evidence>
<sequence>MLLETLDSWLATGKGGAELVFRPNRILMHDTTCTPALADIAGLRDALAEAGQDPERLMPSLPVDVSVDHSLAVDVYACKTALARNGRNEIARNSERYAFMKWASHNMPGVRVHPPGTGIMHTINLEQLATVVVVDDAGFAHPDMLLGTDSHTPMINGIGVLGWGVGGLEAESVIFGQSVSLAVPDVVGVELTGALPSGATPTELALVVTHVLRALGVTGSFVEFFGVGVSGLSADARAVVANMAPEYGASTGFFPVDDEVIAYLRRTGRKAELIDSIAPVFRQMGLWFDPDERPQYNRQIRIDLSEIGPRIAGPRRPQDCCLPKDAGREIELAIGRKLAPSPADVSTVPDGAVGIAAITSCTNTSDPRMMMAAGLLARKARRFGLRPPDWVKTSLAPGSPSAQAYLHRAGLLEDLEAAGFGIVGFGCTTCIGNSGPLPSLVEQAITDGRAICAVLSGNRNFPGRVHPKLDLAFLASPPMVVAYALKGVVTGDILTDPIGRSGDGRQVTLSDIWPTEEEVSAALAKGFQSDDVVQEFAQAQKSTAWAGIKAVKAAQFPWDPASRYLRRPKFASRDETSRLGHYRAAPLMVLGDDMTTDHISPAGWVDPQSAAGRWLIERGGNPEDLNVYAAYRGNWEVMLRGLFTNRLAVNALADDLPPAHTVLADGRPRPVFEAANLLQSAGQSSVILAGDRYGMGSSRDWAAKGVALLGVRAIIAVGFERIHRSNLIGMGVVPLQIIDGFVPHDAGLLPSDRFEVTLPHQTLEPGLETDVILHCKGAAMRTIRCRVAVETLQEVETLRGGGILPGILRSFSTQRNRQR</sequence>
<keyword evidence="8" id="KW-0408">Iron</keyword>
<dbReference type="InterPro" id="IPR000573">
    <property type="entry name" value="AconitaseA/IPMdHydase_ssu_swvl"/>
</dbReference>
<keyword evidence="9" id="KW-0411">Iron-sulfur</keyword>
<gene>
    <name evidence="15" type="ORF">EDD52_11761</name>
</gene>
<dbReference type="PROSITE" id="PS00450">
    <property type="entry name" value="ACONITASE_1"/>
    <property type="match status" value="1"/>
</dbReference>
<evidence type="ECO:0000256" key="12">
    <source>
        <dbReference type="ARBA" id="ARBA00031977"/>
    </source>
</evidence>
<evidence type="ECO:0000259" key="13">
    <source>
        <dbReference type="Pfam" id="PF00330"/>
    </source>
</evidence>
<dbReference type="PANTHER" id="PTHR11670">
    <property type="entry name" value="ACONITASE/IRON-RESPONSIVE ELEMENT FAMILY MEMBER"/>
    <property type="match status" value="1"/>
</dbReference>
<dbReference type="Gene3D" id="3.30.499.10">
    <property type="entry name" value="Aconitase, domain 3"/>
    <property type="match status" value="2"/>
</dbReference>
<dbReference type="InterPro" id="IPR015931">
    <property type="entry name" value="Acnase/IPM_dHydase_lsu_aba_1/3"/>
</dbReference>
<evidence type="ECO:0000256" key="1">
    <source>
        <dbReference type="ARBA" id="ARBA00001966"/>
    </source>
</evidence>
<dbReference type="SUPFAM" id="SSF52016">
    <property type="entry name" value="LeuD/IlvD-like"/>
    <property type="match status" value="1"/>
</dbReference>
<dbReference type="InterPro" id="IPR018136">
    <property type="entry name" value="Aconitase_4Fe-4S_BS"/>
</dbReference>
<name>A0A4R3J2A7_9RHOB</name>
<evidence type="ECO:0000256" key="8">
    <source>
        <dbReference type="ARBA" id="ARBA00023004"/>
    </source>
</evidence>
<dbReference type="GO" id="GO:0003994">
    <property type="term" value="F:aconitate hydratase activity"/>
    <property type="evidence" value="ECO:0007669"/>
    <property type="project" value="UniProtKB-EC"/>
</dbReference>
<accession>A0A4R3J2A7</accession>
<comment type="pathway">
    <text evidence="2">Carbohydrate metabolism; tricarboxylic acid cycle; isocitrate from oxaloacetate: step 2/2.</text>
</comment>
<dbReference type="PROSITE" id="PS01244">
    <property type="entry name" value="ACONITASE_2"/>
    <property type="match status" value="1"/>
</dbReference>
<dbReference type="UniPathway" id="UPA00223">
    <property type="reaction ID" value="UER00718"/>
</dbReference>
<dbReference type="NCBIfam" id="NF009520">
    <property type="entry name" value="PRK12881.1"/>
    <property type="match status" value="1"/>
</dbReference>
<evidence type="ECO:0000259" key="14">
    <source>
        <dbReference type="Pfam" id="PF00694"/>
    </source>
</evidence>
<dbReference type="Pfam" id="PF00330">
    <property type="entry name" value="Aconitase"/>
    <property type="match status" value="1"/>
</dbReference>
<dbReference type="GO" id="GO:0046872">
    <property type="term" value="F:metal ion binding"/>
    <property type="evidence" value="ECO:0007669"/>
    <property type="project" value="UniProtKB-KW"/>
</dbReference>
<dbReference type="SUPFAM" id="SSF53732">
    <property type="entry name" value="Aconitase iron-sulfur domain"/>
    <property type="match status" value="1"/>
</dbReference>
<dbReference type="InterPro" id="IPR015928">
    <property type="entry name" value="Aconitase/3IPM_dehydase_swvl"/>
</dbReference>
<comment type="catalytic activity">
    <reaction evidence="10">
        <text>citrate = D-threo-isocitrate</text>
        <dbReference type="Rhea" id="RHEA:10336"/>
        <dbReference type="ChEBI" id="CHEBI:15562"/>
        <dbReference type="ChEBI" id="CHEBI:16947"/>
        <dbReference type="EC" id="4.2.1.3"/>
    </reaction>
</comment>
<dbReference type="Proteomes" id="UP000295696">
    <property type="component" value="Unassembled WGS sequence"/>
</dbReference>
<keyword evidence="6" id="KW-0004">4Fe-4S</keyword>
<evidence type="ECO:0000313" key="15">
    <source>
        <dbReference type="EMBL" id="TCS59928.1"/>
    </source>
</evidence>
<evidence type="ECO:0000256" key="2">
    <source>
        <dbReference type="ARBA" id="ARBA00004717"/>
    </source>
</evidence>
<dbReference type="EC" id="4.2.1.3" evidence="4"/>
<protein>
    <recommendedName>
        <fullName evidence="5">Aconitate hydratase A</fullName>
        <ecNumber evidence="4">4.2.1.3</ecNumber>
    </recommendedName>
    <alternativeName>
        <fullName evidence="12">Iron-responsive protein-like</fullName>
    </alternativeName>
    <alternativeName>
        <fullName evidence="11">RNA-binding protein</fullName>
    </alternativeName>
</protein>
<keyword evidence="7" id="KW-0479">Metal-binding</keyword>
<dbReference type="Gene3D" id="3.20.19.10">
    <property type="entry name" value="Aconitase, domain 4"/>
    <property type="match status" value="1"/>
</dbReference>
<feature type="domain" description="Aconitase/3-isopropylmalate dehydratase large subunit alpha/beta/alpha" evidence="13">
    <location>
        <begin position="16"/>
        <end position="487"/>
    </location>
</feature>
<dbReference type="Gene3D" id="6.10.190.10">
    <property type="match status" value="1"/>
</dbReference>
<comment type="cofactor">
    <cofactor evidence="1">
        <name>[4Fe-4S] cluster</name>
        <dbReference type="ChEBI" id="CHEBI:49883"/>
    </cofactor>
</comment>
<evidence type="ECO:0000256" key="10">
    <source>
        <dbReference type="ARBA" id="ARBA00023501"/>
    </source>
</evidence>
<evidence type="ECO:0000313" key="16">
    <source>
        <dbReference type="Proteomes" id="UP000295696"/>
    </source>
</evidence>